<dbReference type="PROSITE" id="PS51257">
    <property type="entry name" value="PROKAR_LIPOPROTEIN"/>
    <property type="match status" value="1"/>
</dbReference>
<reference evidence="2 3" key="1">
    <citation type="journal article" date="2019" name="Microorganisms">
        <title>Genome Insights into the Novel Species Microvirga brassicacearum, a Rapeseed Endophyte with Biotechnological Potential.</title>
        <authorList>
            <person name="Jimenez-Gomez A."/>
            <person name="Saati-Santamaria Z."/>
            <person name="Igual J.M."/>
            <person name="Rivas R."/>
            <person name="Mateos P.F."/>
            <person name="Garcia-Fraile P."/>
        </authorList>
    </citation>
    <scope>NUCLEOTIDE SEQUENCE [LARGE SCALE GENOMIC DNA]</scope>
    <source>
        <strain evidence="2 3">CDVBN77</strain>
    </source>
</reference>
<keyword evidence="3" id="KW-1185">Reference proteome</keyword>
<feature type="transmembrane region" description="Helical" evidence="1">
    <location>
        <begin position="27"/>
        <end position="52"/>
    </location>
</feature>
<evidence type="ECO:0008006" key="4">
    <source>
        <dbReference type="Google" id="ProtNLM"/>
    </source>
</evidence>
<organism evidence="2 3">
    <name type="scientific">Microvirga brassicacearum</name>
    <dbReference type="NCBI Taxonomy" id="2580413"/>
    <lineage>
        <taxon>Bacteria</taxon>
        <taxon>Pseudomonadati</taxon>
        <taxon>Pseudomonadota</taxon>
        <taxon>Alphaproteobacteria</taxon>
        <taxon>Hyphomicrobiales</taxon>
        <taxon>Methylobacteriaceae</taxon>
        <taxon>Microvirga</taxon>
    </lineage>
</organism>
<keyword evidence="1" id="KW-0812">Transmembrane</keyword>
<evidence type="ECO:0000256" key="1">
    <source>
        <dbReference type="SAM" id="Phobius"/>
    </source>
</evidence>
<evidence type="ECO:0000313" key="3">
    <source>
        <dbReference type="Proteomes" id="UP000325684"/>
    </source>
</evidence>
<accession>A0A5N3P4V3</accession>
<comment type="caution">
    <text evidence="2">The sequence shown here is derived from an EMBL/GenBank/DDBJ whole genome shotgun (WGS) entry which is preliminary data.</text>
</comment>
<sequence length="65" mass="6094">MKTLSFVALLALAVAGCTTTQERVGGAAVGAGVGAVAGPVGAVAGAGVGAVTGPSVSRTVRRNTR</sequence>
<name>A0A5N3P4V3_9HYPH</name>
<evidence type="ECO:0000313" key="2">
    <source>
        <dbReference type="EMBL" id="KAB0264757.1"/>
    </source>
</evidence>
<proteinExistence type="predicted"/>
<dbReference type="AlphaFoldDB" id="A0A5N3P4V3"/>
<gene>
    <name evidence="2" type="ORF">FEZ63_21650</name>
</gene>
<protein>
    <recommendedName>
        <fullName evidence="4">YMGG-like Gly-zipper domain-containing protein</fullName>
    </recommendedName>
</protein>
<keyword evidence="1" id="KW-0472">Membrane</keyword>
<keyword evidence="1" id="KW-1133">Transmembrane helix</keyword>
<dbReference type="RefSeq" id="WP_150948563.1">
    <property type="nucleotide sequence ID" value="NZ_VCMV01000062.1"/>
</dbReference>
<dbReference type="EMBL" id="VCMV01000062">
    <property type="protein sequence ID" value="KAB0264757.1"/>
    <property type="molecule type" value="Genomic_DNA"/>
</dbReference>
<dbReference type="Proteomes" id="UP000325684">
    <property type="component" value="Unassembled WGS sequence"/>
</dbReference>